<dbReference type="PRINTS" id="PR00394">
    <property type="entry name" value="RHSPROTEIN"/>
</dbReference>
<dbReference type="InterPro" id="IPR056823">
    <property type="entry name" value="TEN-like_YD-shell"/>
</dbReference>
<feature type="compositionally biased region" description="Low complexity" evidence="2">
    <location>
        <begin position="430"/>
        <end position="442"/>
    </location>
</feature>
<reference evidence="6" key="2">
    <citation type="submission" date="2020-09" db="EMBL/GenBank/DDBJ databases">
        <authorList>
            <person name="Sun Q."/>
            <person name="Ohkuma M."/>
        </authorList>
    </citation>
    <scope>NUCLEOTIDE SEQUENCE</scope>
    <source>
        <strain evidence="6">JCM 4633</strain>
    </source>
</reference>
<protein>
    <recommendedName>
        <fullName evidence="8">Type IV secretion protein Rhs</fullName>
    </recommendedName>
</protein>
<proteinExistence type="predicted"/>
<evidence type="ECO:0000256" key="1">
    <source>
        <dbReference type="ARBA" id="ARBA00022737"/>
    </source>
</evidence>
<dbReference type="InterPro" id="IPR022385">
    <property type="entry name" value="Rhs_assc_core"/>
</dbReference>
<dbReference type="InterPro" id="IPR036689">
    <property type="entry name" value="ESAT-6-like_sf"/>
</dbReference>
<comment type="caution">
    <text evidence="6">The sequence shown here is derived from an EMBL/GenBank/DDBJ whole genome shotgun (WGS) entry which is preliminary data.</text>
</comment>
<feature type="region of interest" description="Disordered" evidence="2">
    <location>
        <begin position="201"/>
        <end position="223"/>
    </location>
</feature>
<dbReference type="SUPFAM" id="SSF140453">
    <property type="entry name" value="EsxAB dimer-like"/>
    <property type="match status" value="1"/>
</dbReference>
<organism evidence="6 7">
    <name type="scientific">Streptomyces cinnamoneus</name>
    <name type="common">Streptoverticillium cinnamoneum</name>
    <dbReference type="NCBI Taxonomy" id="53446"/>
    <lineage>
        <taxon>Bacteria</taxon>
        <taxon>Bacillati</taxon>
        <taxon>Actinomycetota</taxon>
        <taxon>Actinomycetes</taxon>
        <taxon>Kitasatosporales</taxon>
        <taxon>Streptomycetaceae</taxon>
        <taxon>Streptomyces</taxon>
        <taxon>Streptomyces cinnamoneus group</taxon>
    </lineage>
</organism>
<feature type="region of interest" description="Disordered" evidence="2">
    <location>
        <begin position="388"/>
        <end position="514"/>
    </location>
</feature>
<sequence length="1647" mass="179025">MSGPWDLAEQGFNKAGELVEKGFDNTKKAAGKVVDKGTDFVADGLDMVGAHGTADKVERWGDETASDLGAVVGEHQLGQSEDPKELLHGDVGQIEATVTHLRNFHSSFNGTHDALQQVRATGWKGEGADAFTTAFVEQPKRWAQAADAFEAAARALESYAHTVTWAQTQAREAVQLWKRGQEANKKVVDDYNAKAIAYNLKLSHAQDPGPRPEKPGQPGKADMEEAQRLLADARRQRDAAADTAKSTIEGAVANAPRTPKFSDRMKADALDLRDGGMVEGMHYAGGALRAGTDMVRTARSVNPFDIHNLTHPAEYATGLSNTATGILSIASHPERLPGALLGDGWGTDPREAEGRLGGNIALALATGGGSAGARAGVAAGTRRATQQAAEAAATRSEQAAAGSGARAAGRGAAESGTRTAGREATEGEARAATQEAAESTTRIAGQDAAESEARVAGATQEAAESGASKAGPHDGAGAGPGAETGAEKGAARAHADENPEATGQADGQKAVGNTDPVDLATGYMFLPQTDVSLPSALPLLFTRRVHSHYRAGRWLGRSWASTADQRLEIDSPGVVFVCEDGKLLSYPHPAPGVPTLPTNGPRWPLSCAEDGRGYVVTDPGSGRTSHFAPYGGEEMCLLEQVTDRNGHWITFEYEADGTPIAIAHSAGYRIRITTEAGRITALHLAGGGPDGSDAELIRYGYTDGNLTDVVNSTGRPLRFGYDDRRRVTSWTDRNGSHYTYEYDERDRCVFETGAEGHMAARIEYGEPDPRTGLRTTTLVDATGQTHQHVFNDAMQLVAEVDPNGAVTRMQWDRRDRLLSHTDPLGRTTAYRYDADGRLTAVVRPDGREATATYTEYGRPETVTGADGTVWRHTYDAAGNRTSTTGPTGAVTRFGYDEAGHPASVTDAQGNTTHLRCDRAGLPVEVTDPLGGVTTYRRDAFGRVTAVIDPLGAMTRMQWSVEGHLVRRVEPDGASQSWTYDGEGNCITHTDAVGGVTTYEYTHFDKMCARTGPDGVRYEFEHDALLQLTQVRNPQGLTWSYAYDPAGRLVSETDFDGRTLTYAHDAAGQLIARTNGLGQEITYEHDVLGRTVAKNADGAVTTYAHDAAGRLLEAAGPDATLVYGRDRLGRVKSETTNGRTLTFGYDELGRRTRRVTPGGAVSTWTYDAGGRRASLTASGRTFDIEHDAVGREIARHFGEDVTLAREWDAAGRLRSQAVTAGGTSVQRRNYRYRRDGYLAGIDDRTFDLDAAGRVTAVTAPDWQERYAYDEAGNQTAASWPADHPGAEAQGTREYAGTRIVRAGRIRYEHDAQGRVVLRQKTRLSRKPDTWRYEWDAEDRLTAVVTPDGTRWRYLYDPLGRRVAKERLSESGEVTERVDFTWDGPTLAEQTTTSRELPNPVTLTWDHDGLRPVSQTERISAADAPQHEIDSRFFAIVTDLVGTPTELVDESGTVAWRTRATLWGTTTWPRDSATYTPLRFPGQYFDPETGLHYNFHRHYDPETGRYVSVDPLGLAPAPNAATYIHNPHVWADPLGLAPYAEDEVPIFKAPARGKGEYHNQNGYLEEDFPGGPHDPYQNGMAYFAQKRELAEKYAAHYGEGVIEVRIPAGEYEEHFRKFEHPYEGGPLVELEIPNTHVERLNQYPREWHR</sequence>
<keyword evidence="1" id="KW-0677">Repeat</keyword>
<dbReference type="NCBIfam" id="TIGR03696">
    <property type="entry name" value="Rhs_assc_core"/>
    <property type="match status" value="1"/>
</dbReference>
<dbReference type="RefSeq" id="WP_229845063.1">
    <property type="nucleotide sequence ID" value="NZ_BMVB01000020.1"/>
</dbReference>
<evidence type="ECO:0000313" key="7">
    <source>
        <dbReference type="Proteomes" id="UP000646244"/>
    </source>
</evidence>
<dbReference type="InterPro" id="IPR049082">
    <property type="entry name" value="T7SS_signal"/>
</dbReference>
<dbReference type="Pfam" id="PF20148">
    <property type="entry name" value="DUF6531"/>
    <property type="match status" value="1"/>
</dbReference>
<evidence type="ECO:0000313" key="6">
    <source>
        <dbReference type="EMBL" id="GHC65564.1"/>
    </source>
</evidence>
<dbReference type="Pfam" id="PF21725">
    <property type="entry name" value="T7SS_signal"/>
    <property type="match status" value="1"/>
</dbReference>
<dbReference type="PANTHER" id="PTHR32305">
    <property type="match status" value="1"/>
</dbReference>
<feature type="compositionally biased region" description="Basic and acidic residues" evidence="2">
    <location>
        <begin position="420"/>
        <end position="429"/>
    </location>
</feature>
<dbReference type="InterPro" id="IPR031325">
    <property type="entry name" value="RHS_repeat"/>
</dbReference>
<dbReference type="Gene3D" id="2.180.10.10">
    <property type="entry name" value="RHS repeat-associated core"/>
    <property type="match status" value="3"/>
</dbReference>
<feature type="compositionally biased region" description="Low complexity" evidence="2">
    <location>
        <begin position="388"/>
        <end position="419"/>
    </location>
</feature>
<dbReference type="InterPro" id="IPR045351">
    <property type="entry name" value="DUF6531"/>
</dbReference>
<name>A0A918U136_STRCJ</name>
<feature type="domain" description="DUF6531" evidence="3">
    <location>
        <begin position="515"/>
        <end position="586"/>
    </location>
</feature>
<dbReference type="Pfam" id="PF25023">
    <property type="entry name" value="TEN_YD-shell"/>
    <property type="match status" value="1"/>
</dbReference>
<dbReference type="PANTHER" id="PTHR32305:SF15">
    <property type="entry name" value="PROTEIN RHSA-RELATED"/>
    <property type="match status" value="1"/>
</dbReference>
<evidence type="ECO:0000259" key="5">
    <source>
        <dbReference type="Pfam" id="PF25023"/>
    </source>
</evidence>
<dbReference type="Pfam" id="PF05593">
    <property type="entry name" value="RHS_repeat"/>
    <property type="match status" value="9"/>
</dbReference>
<evidence type="ECO:0000256" key="2">
    <source>
        <dbReference type="SAM" id="MobiDB-lite"/>
    </source>
</evidence>
<feature type="compositionally biased region" description="Basic and acidic residues" evidence="2">
    <location>
        <begin position="485"/>
        <end position="497"/>
    </location>
</feature>
<feature type="region of interest" description="Disordered" evidence="2">
    <location>
        <begin position="235"/>
        <end position="260"/>
    </location>
</feature>
<feature type="domain" description="Teneurin-like YD-shell" evidence="5">
    <location>
        <begin position="1430"/>
        <end position="1508"/>
    </location>
</feature>
<gene>
    <name evidence="6" type="ORF">GCM10010507_49020</name>
</gene>
<accession>A0A918U136</accession>
<evidence type="ECO:0000259" key="3">
    <source>
        <dbReference type="Pfam" id="PF20148"/>
    </source>
</evidence>
<feature type="domain" description="Putative T7SS secretion signal" evidence="4">
    <location>
        <begin position="19"/>
        <end position="259"/>
    </location>
</feature>
<dbReference type="InterPro" id="IPR006530">
    <property type="entry name" value="YD"/>
</dbReference>
<dbReference type="InterPro" id="IPR050708">
    <property type="entry name" value="T6SS_VgrG/RHS"/>
</dbReference>
<evidence type="ECO:0008006" key="8">
    <source>
        <dbReference type="Google" id="ProtNLM"/>
    </source>
</evidence>
<evidence type="ECO:0000259" key="4">
    <source>
        <dbReference type="Pfam" id="PF21725"/>
    </source>
</evidence>
<reference evidence="6" key="1">
    <citation type="journal article" date="2014" name="Int. J. Syst. Evol. Microbiol.">
        <title>Complete genome sequence of Corynebacterium casei LMG S-19264T (=DSM 44701T), isolated from a smear-ripened cheese.</title>
        <authorList>
            <consortium name="US DOE Joint Genome Institute (JGI-PGF)"/>
            <person name="Walter F."/>
            <person name="Albersmeier A."/>
            <person name="Kalinowski J."/>
            <person name="Ruckert C."/>
        </authorList>
    </citation>
    <scope>NUCLEOTIDE SEQUENCE</scope>
    <source>
        <strain evidence="6">JCM 4633</strain>
    </source>
</reference>
<dbReference type="NCBIfam" id="TIGR01643">
    <property type="entry name" value="YD_repeat_2x"/>
    <property type="match status" value="16"/>
</dbReference>
<dbReference type="EMBL" id="BMVB01000020">
    <property type="protein sequence ID" value="GHC65564.1"/>
    <property type="molecule type" value="Genomic_DNA"/>
</dbReference>
<dbReference type="Proteomes" id="UP000646244">
    <property type="component" value="Unassembled WGS sequence"/>
</dbReference>